<proteinExistence type="predicted"/>
<reference evidence="4" key="1">
    <citation type="submission" date="2016-06" db="UniProtKB">
        <authorList>
            <consortium name="WormBaseParasite"/>
        </authorList>
    </citation>
    <scope>IDENTIFICATION</scope>
</reference>
<organism evidence="4">
    <name type="scientific">Schistosoma curassoni</name>
    <dbReference type="NCBI Taxonomy" id="6186"/>
    <lineage>
        <taxon>Eukaryota</taxon>
        <taxon>Metazoa</taxon>
        <taxon>Spiralia</taxon>
        <taxon>Lophotrochozoa</taxon>
        <taxon>Platyhelminthes</taxon>
        <taxon>Trematoda</taxon>
        <taxon>Digenea</taxon>
        <taxon>Strigeidida</taxon>
        <taxon>Schistosomatoidea</taxon>
        <taxon>Schistosomatidae</taxon>
        <taxon>Schistosoma</taxon>
    </lineage>
</organism>
<feature type="region of interest" description="Disordered" evidence="1">
    <location>
        <begin position="1"/>
        <end position="58"/>
    </location>
</feature>
<dbReference type="WBParaSite" id="SCUD_0001233201-mRNA-1">
    <property type="protein sequence ID" value="SCUD_0001233201-mRNA-1"/>
    <property type="gene ID" value="SCUD_0001233201"/>
</dbReference>
<evidence type="ECO:0000256" key="1">
    <source>
        <dbReference type="SAM" id="MobiDB-lite"/>
    </source>
</evidence>
<evidence type="ECO:0000313" key="3">
    <source>
        <dbReference type="Proteomes" id="UP000279833"/>
    </source>
</evidence>
<accession>A0A183KBE1</accession>
<dbReference type="Proteomes" id="UP000279833">
    <property type="component" value="Unassembled WGS sequence"/>
</dbReference>
<feature type="compositionally biased region" description="Basic and acidic residues" evidence="1">
    <location>
        <begin position="33"/>
        <end position="45"/>
    </location>
</feature>
<gene>
    <name evidence="2" type="ORF">SCUD_LOCUS12329</name>
</gene>
<name>A0A183KBE1_9TREM</name>
<keyword evidence="3" id="KW-1185">Reference proteome</keyword>
<evidence type="ECO:0000313" key="2">
    <source>
        <dbReference type="EMBL" id="VDP48374.1"/>
    </source>
</evidence>
<sequence length="89" mass="10288">MWVGQIEELLDRPAPLNPPDIQATRRPSYRCHSTNDRRNQDDHQKNQVWKTTGPDNIPAEALKPDIKVTANTVHTLSMKSWEEEQVPMD</sequence>
<evidence type="ECO:0000313" key="4">
    <source>
        <dbReference type="WBParaSite" id="SCUD_0001233201-mRNA-1"/>
    </source>
</evidence>
<reference evidence="2 3" key="2">
    <citation type="submission" date="2018-11" db="EMBL/GenBank/DDBJ databases">
        <authorList>
            <consortium name="Pathogen Informatics"/>
        </authorList>
    </citation>
    <scope>NUCLEOTIDE SEQUENCE [LARGE SCALE GENOMIC DNA]</scope>
    <source>
        <strain evidence="2">Dakar</strain>
        <strain evidence="3">Dakar, Senegal</strain>
    </source>
</reference>
<dbReference type="EMBL" id="UZAK01035041">
    <property type="protein sequence ID" value="VDP48374.1"/>
    <property type="molecule type" value="Genomic_DNA"/>
</dbReference>
<dbReference type="AlphaFoldDB" id="A0A183KBE1"/>
<protein>
    <submittedName>
        <fullName evidence="2 4">Uncharacterized protein</fullName>
    </submittedName>
</protein>